<evidence type="ECO:0000256" key="1">
    <source>
        <dbReference type="ARBA" id="ARBA00004196"/>
    </source>
</evidence>
<reference evidence="8 9" key="1">
    <citation type="submission" date="2016-08" db="EMBL/GenBank/DDBJ databases">
        <title>Genomes of anaerobic fungi encode conserved fungal cellulosomes for biomass hydrolysis.</title>
        <authorList>
            <consortium name="DOE Joint Genome Institute"/>
            <person name="Haitjema C.H."/>
            <person name="Gilmore S.P."/>
            <person name="Henske J.K."/>
            <person name="Solomon K.V."/>
            <person name="De Groot R."/>
            <person name="Kuo A."/>
            <person name="Mondo S.J."/>
            <person name="Salamov A.A."/>
            <person name="Labutti K."/>
            <person name="Zhao Z."/>
            <person name="Chiniquy J."/>
            <person name="Barry K."/>
            <person name="Brewer H.M."/>
            <person name="Purvine S.O."/>
            <person name="Wright A.T."/>
            <person name="Boxma B."/>
            <person name="Van Alen T."/>
            <person name="Hackstein J.H."/>
            <person name="Baker S.E."/>
            <person name="Grigoriev I.V."/>
            <person name="O'Malley M.A."/>
        </authorList>
    </citation>
    <scope>NUCLEOTIDE SEQUENCE [LARGE SCALE GENOMIC DNA]</scope>
    <source>
        <strain evidence="9">finn</strain>
    </source>
</reference>
<proteinExistence type="predicted"/>
<keyword evidence="4" id="KW-0964">Secreted</keyword>
<dbReference type="GO" id="GO:0005576">
    <property type="term" value="C:extracellular region"/>
    <property type="evidence" value="ECO:0007669"/>
    <property type="project" value="UniProtKB-SubCell"/>
</dbReference>
<dbReference type="Pfam" id="PF02415">
    <property type="entry name" value="Chlam_PMP"/>
    <property type="match status" value="2"/>
</dbReference>
<dbReference type="EMBL" id="MCFH01000035">
    <property type="protein sequence ID" value="ORX46457.1"/>
    <property type="molecule type" value="Genomic_DNA"/>
</dbReference>
<keyword evidence="5" id="KW-0732">Signal</keyword>
<evidence type="ECO:0000256" key="2">
    <source>
        <dbReference type="ARBA" id="ARBA00004442"/>
    </source>
</evidence>
<evidence type="ECO:0000313" key="8">
    <source>
        <dbReference type="EMBL" id="ORX46457.1"/>
    </source>
</evidence>
<evidence type="ECO:0008006" key="10">
    <source>
        <dbReference type="Google" id="ProtNLM"/>
    </source>
</evidence>
<dbReference type="AlphaFoldDB" id="A0A1Y1V3M8"/>
<keyword evidence="9" id="KW-1185">Reference proteome</keyword>
<reference evidence="8 9" key="2">
    <citation type="submission" date="2016-08" db="EMBL/GenBank/DDBJ databases">
        <title>Pervasive Adenine N6-methylation of Active Genes in Fungi.</title>
        <authorList>
            <consortium name="DOE Joint Genome Institute"/>
            <person name="Mondo S.J."/>
            <person name="Dannebaum R.O."/>
            <person name="Kuo R.C."/>
            <person name="Labutti K."/>
            <person name="Haridas S."/>
            <person name="Kuo A."/>
            <person name="Salamov A."/>
            <person name="Ahrendt S.R."/>
            <person name="Lipzen A."/>
            <person name="Sullivan W."/>
            <person name="Andreopoulos W.B."/>
            <person name="Clum A."/>
            <person name="Lindquist E."/>
            <person name="Daum C."/>
            <person name="Ramamoorthy G.K."/>
            <person name="Gryganskyi A."/>
            <person name="Culley D."/>
            <person name="Magnuson J.K."/>
            <person name="James T.Y."/>
            <person name="O'Malley M.A."/>
            <person name="Stajich J.E."/>
            <person name="Spatafora J.W."/>
            <person name="Visel A."/>
            <person name="Grigoriev I.V."/>
        </authorList>
    </citation>
    <scope>NUCLEOTIDE SEQUENCE [LARGE SCALE GENOMIC DNA]</scope>
    <source>
        <strain evidence="9">finn</strain>
    </source>
</reference>
<evidence type="ECO:0000313" key="9">
    <source>
        <dbReference type="Proteomes" id="UP000193719"/>
    </source>
</evidence>
<comment type="subcellular location">
    <subcellularLocation>
        <location evidence="1">Cell envelope</location>
    </subcellularLocation>
    <subcellularLocation>
        <location evidence="2">Cell outer membrane</location>
    </subcellularLocation>
    <subcellularLocation>
        <location evidence="3">Secreted</location>
    </subcellularLocation>
</comment>
<evidence type="ECO:0000256" key="3">
    <source>
        <dbReference type="ARBA" id="ARBA00004613"/>
    </source>
</evidence>
<dbReference type="PANTHER" id="PTHR11319">
    <property type="entry name" value="G PROTEIN-COUPLED RECEPTOR-RELATED"/>
    <property type="match status" value="1"/>
</dbReference>
<keyword evidence="6" id="KW-0472">Membrane</keyword>
<keyword evidence="7" id="KW-0998">Cell outer membrane</keyword>
<evidence type="ECO:0000256" key="5">
    <source>
        <dbReference type="ARBA" id="ARBA00022729"/>
    </source>
</evidence>
<dbReference type="Proteomes" id="UP000193719">
    <property type="component" value="Unassembled WGS sequence"/>
</dbReference>
<dbReference type="OrthoDB" id="10548362at2759"/>
<protein>
    <recommendedName>
        <fullName evidence="10">Right handed beta helix domain-containing protein</fullName>
    </recommendedName>
</protein>
<organism evidence="8 9">
    <name type="scientific">Piromyces finnis</name>
    <dbReference type="NCBI Taxonomy" id="1754191"/>
    <lineage>
        <taxon>Eukaryota</taxon>
        <taxon>Fungi</taxon>
        <taxon>Fungi incertae sedis</taxon>
        <taxon>Chytridiomycota</taxon>
        <taxon>Chytridiomycota incertae sedis</taxon>
        <taxon>Neocallimastigomycetes</taxon>
        <taxon>Neocallimastigales</taxon>
        <taxon>Neocallimastigaceae</taxon>
        <taxon>Piromyces</taxon>
    </lineage>
</organism>
<name>A0A1Y1V3M8_9FUNG</name>
<gene>
    <name evidence="8" type="ORF">BCR36DRAFT_104005</name>
</gene>
<comment type="caution">
    <text evidence="8">The sequence shown here is derived from an EMBL/GenBank/DDBJ whole genome shotgun (WGS) entry which is preliminary data.</text>
</comment>
<dbReference type="PANTHER" id="PTHR11319:SF35">
    <property type="entry name" value="OUTER MEMBRANE PROTEIN PMPC-RELATED"/>
    <property type="match status" value="1"/>
</dbReference>
<evidence type="ECO:0000256" key="7">
    <source>
        <dbReference type="ARBA" id="ARBA00023237"/>
    </source>
</evidence>
<accession>A0A1Y1V3M8</accession>
<dbReference type="InterPro" id="IPR003368">
    <property type="entry name" value="POMP_repeat"/>
</dbReference>
<sequence length="318" mass="35911">MTNAKALLHFMYKDIYLHHIEINNVKCLGESSLFLFESENNEITIDINNINVNNCITNGSFIKIHGQHNNIIINDSNLTNILSYGPIIDITSNTTSITISNSKFDGNKNRNKYKCGGCMHFNNDLNINIVNNTFSNNISDSNGGVICIDSIDNTLNLDLNLTSNTFEKNEGVNGGAIYINDNNNSLEKRNDRSYIMIINDNIFKENKAENYGGALYSRINTTISSISHSKNNIFKHNKSGILGGAIYSQNSREYNILDLQYNNENVFKDNTANDIINDYTSKPAYISLNTTINTWGNRITSGNFYLCYLFFMMNMIIL</sequence>
<evidence type="ECO:0000256" key="6">
    <source>
        <dbReference type="ARBA" id="ARBA00023136"/>
    </source>
</evidence>
<evidence type="ECO:0000256" key="4">
    <source>
        <dbReference type="ARBA" id="ARBA00022525"/>
    </source>
</evidence>